<accession>A0A0W8I517</accession>
<name>A0A0W8I517_9MICO</name>
<keyword evidence="3" id="KW-1003">Cell membrane</keyword>
<keyword evidence="10" id="KW-1185">Reference proteome</keyword>
<dbReference type="PANTHER" id="PTHR30506:SF3">
    <property type="entry name" value="UPF0126 INNER MEMBRANE PROTEIN YADS-RELATED"/>
    <property type="match status" value="1"/>
</dbReference>
<feature type="domain" description="Glycine transporter" evidence="8">
    <location>
        <begin position="11"/>
        <end position="85"/>
    </location>
</feature>
<feature type="transmembrane region" description="Helical" evidence="7">
    <location>
        <begin position="134"/>
        <end position="154"/>
    </location>
</feature>
<evidence type="ECO:0000256" key="3">
    <source>
        <dbReference type="ARBA" id="ARBA00022475"/>
    </source>
</evidence>
<evidence type="ECO:0000313" key="9">
    <source>
        <dbReference type="EMBL" id="KUG53332.1"/>
    </source>
</evidence>
<dbReference type="RefSeq" id="WP_058891340.1">
    <property type="nucleotide sequence ID" value="NZ_LQBL01000028.1"/>
</dbReference>
<keyword evidence="6 7" id="KW-0472">Membrane</keyword>
<dbReference type="Proteomes" id="UP000054837">
    <property type="component" value="Unassembled WGS sequence"/>
</dbReference>
<evidence type="ECO:0000256" key="7">
    <source>
        <dbReference type="SAM" id="Phobius"/>
    </source>
</evidence>
<dbReference type="GO" id="GO:0005886">
    <property type="term" value="C:plasma membrane"/>
    <property type="evidence" value="ECO:0007669"/>
    <property type="project" value="UniProtKB-SubCell"/>
</dbReference>
<proteinExistence type="inferred from homology"/>
<feature type="transmembrane region" description="Helical" evidence="7">
    <location>
        <begin position="36"/>
        <end position="56"/>
    </location>
</feature>
<dbReference type="InterPro" id="IPR005115">
    <property type="entry name" value="Gly_transporter"/>
</dbReference>
<evidence type="ECO:0000256" key="4">
    <source>
        <dbReference type="ARBA" id="ARBA00022692"/>
    </source>
</evidence>
<feature type="transmembrane region" description="Helical" evidence="7">
    <location>
        <begin position="12"/>
        <end position="29"/>
    </location>
</feature>
<comment type="caution">
    <text evidence="9">The sequence shown here is derived from an EMBL/GenBank/DDBJ whole genome shotgun (WGS) entry which is preliminary data.</text>
</comment>
<feature type="transmembrane region" description="Helical" evidence="7">
    <location>
        <begin position="109"/>
        <end position="128"/>
    </location>
</feature>
<comment type="subcellular location">
    <subcellularLocation>
        <location evidence="1">Cell membrane</location>
        <topology evidence="1">Multi-pass membrane protein</topology>
    </subcellularLocation>
</comment>
<keyword evidence="4 7" id="KW-0812">Transmembrane</keyword>
<evidence type="ECO:0000313" key="10">
    <source>
        <dbReference type="Proteomes" id="UP000054837"/>
    </source>
</evidence>
<dbReference type="OrthoDB" id="9791874at2"/>
<comment type="similarity">
    <text evidence="2">Belongs to the UPF0126 family.</text>
</comment>
<feature type="transmembrane region" description="Helical" evidence="7">
    <location>
        <begin position="68"/>
        <end position="88"/>
    </location>
</feature>
<evidence type="ECO:0000256" key="6">
    <source>
        <dbReference type="ARBA" id="ARBA00023136"/>
    </source>
</evidence>
<sequence length="224" mass="23034">MIAASADVRLALDLVGIFVFALSGGLVAVRARLDLFGVAVLAWVSGLGGGIIRDVFLGDVPPDGISNPWYVVTVLAAGLVVFAFHGAFVDLSRHRPKLRLHRISQSVKYLDAVGLATFAVAGALKAVMLGAPPLAAVFVGGITAVGGGMIRDVLVGQVPEVLRRDLYAVPALLGAAVVVVAAELGGLSYLVIWATVLLVLGIRVAAIVFDLQAPTPVPSRGEAA</sequence>
<reference evidence="9 10" key="1">
    <citation type="submission" date="2015-12" db="EMBL/GenBank/DDBJ databases">
        <title>Serinicoccus chungangenesis strain CD08_5 genome sequencing and assembly.</title>
        <authorList>
            <person name="Chander A.M."/>
            <person name="Kaur G."/>
            <person name="Nair G.R."/>
            <person name="Dhawan D.K."/>
            <person name="Kochhar R.K."/>
            <person name="Mayilraj S."/>
            <person name="Bhadada S.K."/>
        </authorList>
    </citation>
    <scope>NUCLEOTIDE SEQUENCE [LARGE SCALE GENOMIC DNA]</scope>
    <source>
        <strain evidence="9 10">CD08_5</strain>
    </source>
</reference>
<dbReference type="STRING" id="767452.AVL62_00540"/>
<organism evidence="9 10">
    <name type="scientific">Serinicoccus chungangensis</name>
    <dbReference type="NCBI Taxonomy" id="767452"/>
    <lineage>
        <taxon>Bacteria</taxon>
        <taxon>Bacillati</taxon>
        <taxon>Actinomycetota</taxon>
        <taxon>Actinomycetes</taxon>
        <taxon>Micrococcales</taxon>
        <taxon>Ornithinimicrobiaceae</taxon>
        <taxon>Serinicoccus</taxon>
    </lineage>
</organism>
<feature type="transmembrane region" description="Helical" evidence="7">
    <location>
        <begin position="190"/>
        <end position="211"/>
    </location>
</feature>
<evidence type="ECO:0000259" key="8">
    <source>
        <dbReference type="Pfam" id="PF03458"/>
    </source>
</evidence>
<feature type="transmembrane region" description="Helical" evidence="7">
    <location>
        <begin position="166"/>
        <end position="184"/>
    </location>
</feature>
<dbReference type="Pfam" id="PF03458">
    <property type="entry name" value="Gly_transporter"/>
    <property type="match status" value="2"/>
</dbReference>
<keyword evidence="5 7" id="KW-1133">Transmembrane helix</keyword>
<evidence type="ECO:0000256" key="2">
    <source>
        <dbReference type="ARBA" id="ARBA00008193"/>
    </source>
</evidence>
<feature type="domain" description="Glycine transporter" evidence="8">
    <location>
        <begin position="109"/>
        <end position="181"/>
    </location>
</feature>
<dbReference type="EMBL" id="LQBL01000028">
    <property type="protein sequence ID" value="KUG53332.1"/>
    <property type="molecule type" value="Genomic_DNA"/>
</dbReference>
<evidence type="ECO:0000256" key="5">
    <source>
        <dbReference type="ARBA" id="ARBA00022989"/>
    </source>
</evidence>
<protein>
    <recommendedName>
        <fullName evidence="8">Glycine transporter domain-containing protein</fullName>
    </recommendedName>
</protein>
<evidence type="ECO:0000256" key="1">
    <source>
        <dbReference type="ARBA" id="ARBA00004651"/>
    </source>
</evidence>
<dbReference type="PANTHER" id="PTHR30506">
    <property type="entry name" value="INNER MEMBRANE PROTEIN"/>
    <property type="match status" value="1"/>
</dbReference>
<dbReference type="AlphaFoldDB" id="A0A0W8I517"/>
<gene>
    <name evidence="9" type="ORF">AVL62_00540</name>
</gene>